<reference evidence="1" key="2">
    <citation type="journal article" date="2019" name="IMA Fungus">
        <title>Genome sequencing and comparison of five Tilletia species to identify candidate genes for the detection of regulated species infecting wheat.</title>
        <authorList>
            <person name="Nguyen H.D.T."/>
            <person name="Sultana T."/>
            <person name="Kesanakurti P."/>
            <person name="Hambleton S."/>
        </authorList>
    </citation>
    <scope>NUCLEOTIDE SEQUENCE</scope>
    <source>
        <strain evidence="1">DAOMC 236416</strain>
    </source>
</reference>
<evidence type="ECO:0000313" key="1">
    <source>
        <dbReference type="EMBL" id="KAE8245245.1"/>
    </source>
</evidence>
<name>A0A177TR63_9BASI</name>
<accession>A0A177TR63</accession>
<dbReference type="Proteomes" id="UP000077521">
    <property type="component" value="Unassembled WGS sequence"/>
</dbReference>
<gene>
    <name evidence="1" type="ORF">A4X13_0g6021</name>
</gene>
<sequence>MRDHLHLAIIALACTTFLGGTTARASSVEDFSSSDNAPLAAARPIMRQDIDFDFMFGKKCRTNDDCPIKYCRSGVCALAPAQWICVSDDMCYSKRCTVEACERVGCTYTLCEPVLPLGKCRDSADCQIEENAVCDKKDNRCKATSGHMCTKNKQCLSGKCRSSRCIG</sequence>
<proteinExistence type="predicted"/>
<organism evidence="1 2">
    <name type="scientific">Tilletia indica</name>
    <dbReference type="NCBI Taxonomy" id="43049"/>
    <lineage>
        <taxon>Eukaryota</taxon>
        <taxon>Fungi</taxon>
        <taxon>Dikarya</taxon>
        <taxon>Basidiomycota</taxon>
        <taxon>Ustilaginomycotina</taxon>
        <taxon>Exobasidiomycetes</taxon>
        <taxon>Tilletiales</taxon>
        <taxon>Tilletiaceae</taxon>
        <taxon>Tilletia</taxon>
    </lineage>
</organism>
<comment type="caution">
    <text evidence="1">The sequence shown here is derived from an EMBL/GenBank/DDBJ whole genome shotgun (WGS) entry which is preliminary data.</text>
</comment>
<protein>
    <recommendedName>
        <fullName evidence="3">Dickkopf N-terminal cysteine-rich domain-containing protein</fullName>
    </recommendedName>
</protein>
<evidence type="ECO:0008006" key="3">
    <source>
        <dbReference type="Google" id="ProtNLM"/>
    </source>
</evidence>
<keyword evidence="2" id="KW-1185">Reference proteome</keyword>
<evidence type="ECO:0000313" key="2">
    <source>
        <dbReference type="Proteomes" id="UP000077521"/>
    </source>
</evidence>
<reference evidence="1" key="1">
    <citation type="submission" date="2016-04" db="EMBL/GenBank/DDBJ databases">
        <authorList>
            <person name="Nguyen H.D."/>
            <person name="Samba Siva P."/>
            <person name="Cullis J."/>
            <person name="Levesque C.A."/>
            <person name="Hambleton S."/>
        </authorList>
    </citation>
    <scope>NUCLEOTIDE SEQUENCE</scope>
    <source>
        <strain evidence="1">DAOMC 236416</strain>
    </source>
</reference>
<dbReference type="EMBL" id="LWDF02000525">
    <property type="protein sequence ID" value="KAE8245245.1"/>
    <property type="molecule type" value="Genomic_DNA"/>
</dbReference>
<dbReference type="AlphaFoldDB" id="A0A177TR63"/>